<dbReference type="EMBL" id="JBELOE010000200">
    <property type="protein sequence ID" value="MER2492117.1"/>
    <property type="molecule type" value="Genomic_DNA"/>
</dbReference>
<accession>A0ABV1RHB0</accession>
<reference evidence="1 2" key="1">
    <citation type="submission" date="2024-06" db="EMBL/GenBank/DDBJ databases">
        <authorList>
            <person name="Chen R.Y."/>
        </authorList>
    </citation>
    <scope>NUCLEOTIDE SEQUENCE [LARGE SCALE GENOMIC DNA]</scope>
    <source>
        <strain evidence="1 2">D2</strain>
    </source>
</reference>
<dbReference type="InterPro" id="IPR021879">
    <property type="entry name" value="VC2046_fam"/>
</dbReference>
<dbReference type="Pfam" id="PF11993">
    <property type="entry name" value="VC2046"/>
    <property type="match status" value="1"/>
</dbReference>
<protein>
    <submittedName>
        <fullName evidence="1">VC2046/SO_2500 family protein</fullName>
    </submittedName>
</protein>
<keyword evidence="2" id="KW-1185">Reference proteome</keyword>
<dbReference type="RefSeq" id="WP_350401616.1">
    <property type="nucleotide sequence ID" value="NZ_JBELOE010000200.1"/>
</dbReference>
<sequence length="175" mass="19206">MQAELPIPLIDELHIRYGLNAAINGQRRPDFAMTLAMFSADVIEHAQFSIAKSALGQIEKDEDKLKQQLGVRAIYKLKADAQAYESASQQNLALHQSGSSQARLLAGLQQAALSQFNDPKKIDQHVIQNVNLHVLNKIARIEQANQDTPDDKSTTGEDADATGLLDVLNQLQASH</sequence>
<gene>
    <name evidence="1" type="ORF">ABS311_09515</name>
</gene>
<dbReference type="Proteomes" id="UP001467690">
    <property type="component" value="Unassembled WGS sequence"/>
</dbReference>
<evidence type="ECO:0000313" key="1">
    <source>
        <dbReference type="EMBL" id="MER2492117.1"/>
    </source>
</evidence>
<comment type="caution">
    <text evidence="1">The sequence shown here is derived from an EMBL/GenBank/DDBJ whole genome shotgun (WGS) entry which is preliminary data.</text>
</comment>
<proteinExistence type="predicted"/>
<organism evidence="1 2">
    <name type="scientific">Catenovulum sediminis</name>
    <dbReference type="NCBI Taxonomy" id="1740262"/>
    <lineage>
        <taxon>Bacteria</taxon>
        <taxon>Pseudomonadati</taxon>
        <taxon>Pseudomonadota</taxon>
        <taxon>Gammaproteobacteria</taxon>
        <taxon>Alteromonadales</taxon>
        <taxon>Alteromonadaceae</taxon>
        <taxon>Catenovulum</taxon>
    </lineage>
</organism>
<name>A0ABV1RHB0_9ALTE</name>
<evidence type="ECO:0000313" key="2">
    <source>
        <dbReference type="Proteomes" id="UP001467690"/>
    </source>
</evidence>